<comment type="caution">
    <text evidence="1">The sequence shown here is derived from an EMBL/GenBank/DDBJ whole genome shotgun (WGS) entry which is preliminary data.</text>
</comment>
<protein>
    <submittedName>
        <fullName evidence="1">Uncharacterized protein</fullName>
    </submittedName>
</protein>
<keyword evidence="2" id="KW-1185">Reference proteome</keyword>
<organism evidence="1 2">
    <name type="scientific">Legionella lansingensis</name>
    <dbReference type="NCBI Taxonomy" id="45067"/>
    <lineage>
        <taxon>Bacteria</taxon>
        <taxon>Pseudomonadati</taxon>
        <taxon>Pseudomonadota</taxon>
        <taxon>Gammaproteobacteria</taxon>
        <taxon>Legionellales</taxon>
        <taxon>Legionellaceae</taxon>
        <taxon>Legionella</taxon>
    </lineage>
</organism>
<name>A0A0W0VPK9_9GAMM</name>
<proteinExistence type="predicted"/>
<dbReference type="Proteomes" id="UP000054869">
    <property type="component" value="Unassembled WGS sequence"/>
</dbReference>
<dbReference type="EMBL" id="LNYI01000028">
    <property type="protein sequence ID" value="KTD22075.1"/>
    <property type="molecule type" value="Genomic_DNA"/>
</dbReference>
<sequence length="140" mass="15791">MDDGPPIFNQDFSCPGLLVRMLSSSSMLRIRDCHPLRSAFPDCSTSINDKSYQALPLSLAATQRISLDFFSFGYLDVSVPRVRLYNLCIQLQITYSRKSGSPIRTSPDQRTFPTPQSFSQDSTSFFASYCLGIHRLRFSS</sequence>
<reference evidence="1 2" key="1">
    <citation type="submission" date="2015-11" db="EMBL/GenBank/DDBJ databases">
        <title>Genomic analysis of 38 Legionella species identifies large and diverse effector repertoires.</title>
        <authorList>
            <person name="Burstein D."/>
            <person name="Amaro F."/>
            <person name="Zusman T."/>
            <person name="Lifshitz Z."/>
            <person name="Cohen O."/>
            <person name="Gilbert J.A."/>
            <person name="Pupko T."/>
            <person name="Shuman H.A."/>
            <person name="Segal G."/>
        </authorList>
    </citation>
    <scope>NUCLEOTIDE SEQUENCE [LARGE SCALE GENOMIC DNA]</scope>
    <source>
        <strain evidence="1 2">ATCC 49751</strain>
    </source>
</reference>
<gene>
    <name evidence="1" type="ORF">Llan_1338</name>
</gene>
<dbReference type="AlphaFoldDB" id="A0A0W0VPK9"/>
<evidence type="ECO:0000313" key="2">
    <source>
        <dbReference type="Proteomes" id="UP000054869"/>
    </source>
</evidence>
<evidence type="ECO:0000313" key="1">
    <source>
        <dbReference type="EMBL" id="KTD22075.1"/>
    </source>
</evidence>
<accession>A0A0W0VPK9</accession>
<dbReference type="PATRIC" id="fig|45067.4.peg.1404"/>